<feature type="chain" id="PRO_5043970541" evidence="1">
    <location>
        <begin position="26"/>
        <end position="414"/>
    </location>
</feature>
<keyword evidence="1" id="KW-0732">Signal</keyword>
<proteinExistence type="predicted"/>
<dbReference type="AlphaFoldDB" id="A0AAW9RS56"/>
<evidence type="ECO:0000256" key="1">
    <source>
        <dbReference type="SAM" id="SignalP"/>
    </source>
</evidence>
<protein>
    <submittedName>
        <fullName evidence="2">Uncharacterized protein</fullName>
    </submittedName>
</protein>
<feature type="signal peptide" evidence="1">
    <location>
        <begin position="1"/>
        <end position="25"/>
    </location>
</feature>
<organism evidence="2 3">
    <name type="scientific">Microbaculum marinum</name>
    <dbReference type="NCBI Taxonomy" id="1764581"/>
    <lineage>
        <taxon>Bacteria</taxon>
        <taxon>Pseudomonadati</taxon>
        <taxon>Pseudomonadota</taxon>
        <taxon>Alphaproteobacteria</taxon>
        <taxon>Hyphomicrobiales</taxon>
        <taxon>Tepidamorphaceae</taxon>
        <taxon>Microbaculum</taxon>
    </lineage>
</organism>
<dbReference type="RefSeq" id="WP_340328629.1">
    <property type="nucleotide sequence ID" value="NZ_JAZHOF010000002.1"/>
</dbReference>
<accession>A0AAW9RS56</accession>
<evidence type="ECO:0000313" key="3">
    <source>
        <dbReference type="Proteomes" id="UP001378188"/>
    </source>
</evidence>
<sequence>MIKRVILPTLCILAVVTGSVAPGLAATKVGSEFRVNSRAAGNQIQPATDGFADGASIVVWSSSGNSNPDAPEYDVFAQYYNKKGNNTRGGSFRVNGYTNDNQTNPDVATLENGGFVVVWTSEGQDGSISSIYARRFDKNGNKVGKEFRVNTYNDEDQFSPRVAGLSNGGFVVVWGSWDQDGSQGGVYAQRYNKKGKPAGGEFRVNTTTQYSQLYPAIASLKNGGFVVVWSSTFASVNDPTKLFGQRFTGKGAKVGSQFPVSAKDHHARNPDVAVLTNGDFVVAWTYSGVGGGTYSVYAQRFYQKAKKKGGEFRLNAKNKGDQLAPRIAALPKAKFVGTWSEATNFAVPSTYDIKSGVFNKKGKRVGKEYTVNTFKNGRQNQSDVARLGDRGYLIVWKSEDQDTSGDGIYGQRYK</sequence>
<comment type="caution">
    <text evidence="2">The sequence shown here is derived from an EMBL/GenBank/DDBJ whole genome shotgun (WGS) entry which is preliminary data.</text>
</comment>
<name>A0AAW9RS56_9HYPH</name>
<keyword evidence="3" id="KW-1185">Reference proteome</keyword>
<dbReference type="EMBL" id="JAZHOF010000002">
    <property type="protein sequence ID" value="MEJ8570933.1"/>
    <property type="molecule type" value="Genomic_DNA"/>
</dbReference>
<evidence type="ECO:0000313" key="2">
    <source>
        <dbReference type="EMBL" id="MEJ8570933.1"/>
    </source>
</evidence>
<gene>
    <name evidence="2" type="ORF">V3328_05590</name>
</gene>
<reference evidence="2 3" key="1">
    <citation type="submission" date="2024-02" db="EMBL/GenBank/DDBJ databases">
        <title>Genome analysis and characterization of Microbaculum marinisediminis sp. nov., isolated from marine sediment.</title>
        <authorList>
            <person name="Du Z.-J."/>
            <person name="Ye Y.-Q."/>
            <person name="Zhang Z.-R."/>
            <person name="Yuan S.-M."/>
            <person name="Zhang X.-Y."/>
        </authorList>
    </citation>
    <scope>NUCLEOTIDE SEQUENCE [LARGE SCALE GENOMIC DNA]</scope>
    <source>
        <strain evidence="2 3">SDUM1044001</strain>
    </source>
</reference>
<dbReference type="Proteomes" id="UP001378188">
    <property type="component" value="Unassembled WGS sequence"/>
</dbReference>